<dbReference type="EMBL" id="MN740533">
    <property type="protein sequence ID" value="QHU31898.1"/>
    <property type="molecule type" value="Genomic_DNA"/>
</dbReference>
<sequence>MSERTPLLVGLAVLVALGLFFVLDPTLGGLLKRKHHREGFQSSGNIVNTTGPSSMTGTPANAFPNPGPVDLARIMNAPQNGSPLGMTVSPDTPPNPGMNDNNNNNLREGFQDTPSPMPFAAASTPSNCYPKNQLAPQELLPNDPNSKWAQVNPQGAGDIAGKNFLNAGALIGVNTVGQSLRNASWDLRSEPPNPQVNVSPWLNSTIEPDVNRRVLEIA</sequence>
<reference evidence="2" key="1">
    <citation type="journal article" date="2020" name="Nature">
        <title>Giant virus diversity and host interactions through global metagenomics.</title>
        <authorList>
            <person name="Schulz F."/>
            <person name="Roux S."/>
            <person name="Paez-Espino D."/>
            <person name="Jungbluth S."/>
            <person name="Walsh D.A."/>
            <person name="Denef V.J."/>
            <person name="McMahon K.D."/>
            <person name="Konstantinidis K.T."/>
            <person name="Eloe-Fadrosh E.A."/>
            <person name="Kyrpides N.C."/>
            <person name="Woyke T."/>
        </authorList>
    </citation>
    <scope>NUCLEOTIDE SEQUENCE</scope>
    <source>
        <strain evidence="2">GVMAG-M-3300027963-41</strain>
    </source>
</reference>
<evidence type="ECO:0000313" key="2">
    <source>
        <dbReference type="EMBL" id="QHU31898.1"/>
    </source>
</evidence>
<name>A0A6C0LPK3_9ZZZZ</name>
<evidence type="ECO:0000259" key="1">
    <source>
        <dbReference type="Pfam" id="PF23983"/>
    </source>
</evidence>
<protein>
    <recommendedName>
        <fullName evidence="1">Minor capsid protein P11 C-terminal conserved region domain-containing protein</fullName>
    </recommendedName>
</protein>
<proteinExistence type="predicted"/>
<organism evidence="2">
    <name type="scientific">viral metagenome</name>
    <dbReference type="NCBI Taxonomy" id="1070528"/>
    <lineage>
        <taxon>unclassified sequences</taxon>
        <taxon>metagenomes</taxon>
        <taxon>organismal metagenomes</taxon>
    </lineage>
</organism>
<dbReference type="InterPro" id="IPR055730">
    <property type="entry name" value="P11_C"/>
</dbReference>
<dbReference type="AlphaFoldDB" id="A0A6C0LPK3"/>
<dbReference type="Pfam" id="PF23983">
    <property type="entry name" value="P11_C"/>
    <property type="match status" value="1"/>
</dbReference>
<accession>A0A6C0LPK3</accession>
<feature type="domain" description="Minor capsid protein P11 C-terminal conserved region" evidence="1">
    <location>
        <begin position="134"/>
        <end position="216"/>
    </location>
</feature>